<protein>
    <recommendedName>
        <fullName evidence="2">peptidylprolyl isomerase</fullName>
        <ecNumber evidence="2">5.2.1.8</ecNumber>
    </recommendedName>
</protein>
<dbReference type="OrthoDB" id="271386at2759"/>
<dbReference type="GO" id="GO:0005634">
    <property type="term" value="C:nucleus"/>
    <property type="evidence" value="ECO:0007669"/>
    <property type="project" value="UniProtKB-ARBA"/>
</dbReference>
<keyword evidence="3" id="KW-0853">WD repeat</keyword>
<dbReference type="VEuPathDB" id="FungiDB:PGUG_04997"/>
<reference evidence="9 10" key="1">
    <citation type="journal article" date="2009" name="Nature">
        <title>Evolution of pathogenicity and sexual reproduction in eight Candida genomes.</title>
        <authorList>
            <person name="Butler G."/>
            <person name="Rasmussen M.D."/>
            <person name="Lin M.F."/>
            <person name="Santos M.A."/>
            <person name="Sakthikumar S."/>
            <person name="Munro C.A."/>
            <person name="Rheinbay E."/>
            <person name="Grabherr M."/>
            <person name="Forche A."/>
            <person name="Reedy J.L."/>
            <person name="Agrafioti I."/>
            <person name="Arnaud M.B."/>
            <person name="Bates S."/>
            <person name="Brown A.J."/>
            <person name="Brunke S."/>
            <person name="Costanzo M.C."/>
            <person name="Fitzpatrick D.A."/>
            <person name="de Groot P.W."/>
            <person name="Harris D."/>
            <person name="Hoyer L.L."/>
            <person name="Hube B."/>
            <person name="Klis F.M."/>
            <person name="Kodira C."/>
            <person name="Lennard N."/>
            <person name="Logue M.E."/>
            <person name="Martin R."/>
            <person name="Neiman A.M."/>
            <person name="Nikolaou E."/>
            <person name="Quail M.A."/>
            <person name="Quinn J."/>
            <person name="Santos M.C."/>
            <person name="Schmitzberger F.F."/>
            <person name="Sherlock G."/>
            <person name="Shah P."/>
            <person name="Silverstein K.A."/>
            <person name="Skrzypek M.S."/>
            <person name="Soll D."/>
            <person name="Staggs R."/>
            <person name="Stansfield I."/>
            <person name="Stumpf M.P."/>
            <person name="Sudbery P.E."/>
            <person name="Srikantha T."/>
            <person name="Zeng Q."/>
            <person name="Berman J."/>
            <person name="Berriman M."/>
            <person name="Heitman J."/>
            <person name="Gow N.A."/>
            <person name="Lorenz M.C."/>
            <person name="Birren B.W."/>
            <person name="Kellis M."/>
            <person name="Cuomo C.A."/>
        </authorList>
    </citation>
    <scope>NUCLEOTIDE SEQUENCE [LARGE SCALE GENOMIC DNA]</scope>
    <source>
        <strain evidence="10">ATCC 6260 / CBS 566 / DSM 6381 / JCM 1539 / NBRC 10279 / NRRL Y-324</strain>
    </source>
</reference>
<dbReference type="InterPro" id="IPR036322">
    <property type="entry name" value="WD40_repeat_dom_sf"/>
</dbReference>
<accession>A5DNZ6</accession>
<dbReference type="PROSITE" id="PS50072">
    <property type="entry name" value="CSA_PPIASE_2"/>
    <property type="match status" value="1"/>
</dbReference>
<organism evidence="9 10">
    <name type="scientific">Meyerozyma guilliermondii (strain ATCC 6260 / CBS 566 / DSM 6381 / JCM 1539 / NBRC 10279 / NRRL Y-324)</name>
    <name type="common">Yeast</name>
    <name type="synonym">Candida guilliermondii</name>
    <dbReference type="NCBI Taxonomy" id="294746"/>
    <lineage>
        <taxon>Eukaryota</taxon>
        <taxon>Fungi</taxon>
        <taxon>Dikarya</taxon>
        <taxon>Ascomycota</taxon>
        <taxon>Saccharomycotina</taxon>
        <taxon>Pichiomycetes</taxon>
        <taxon>Debaryomycetaceae</taxon>
        <taxon>Meyerozyma</taxon>
    </lineage>
</organism>
<dbReference type="InParanoid" id="A5DNZ6"/>
<dbReference type="SMART" id="SM00320">
    <property type="entry name" value="WD40"/>
    <property type="match status" value="4"/>
</dbReference>
<evidence type="ECO:0000256" key="3">
    <source>
        <dbReference type="ARBA" id="ARBA00022574"/>
    </source>
</evidence>
<feature type="region of interest" description="Disordered" evidence="7">
    <location>
        <begin position="1"/>
        <end position="46"/>
    </location>
</feature>
<feature type="domain" description="PPIase cyclophilin-type" evidence="8">
    <location>
        <begin position="433"/>
        <end position="576"/>
    </location>
</feature>
<evidence type="ECO:0000256" key="5">
    <source>
        <dbReference type="ARBA" id="ARBA00023110"/>
    </source>
</evidence>
<dbReference type="InterPro" id="IPR002130">
    <property type="entry name" value="Cyclophilin-type_PPIase_dom"/>
</dbReference>
<evidence type="ECO:0000313" key="10">
    <source>
        <dbReference type="Proteomes" id="UP000001997"/>
    </source>
</evidence>
<evidence type="ECO:0000256" key="1">
    <source>
        <dbReference type="ARBA" id="ARBA00000971"/>
    </source>
</evidence>
<dbReference type="InterPro" id="IPR044666">
    <property type="entry name" value="Cyclophilin_A-like"/>
</dbReference>
<gene>
    <name evidence="9" type="ORF">PGUG_04997</name>
</gene>
<dbReference type="PRINTS" id="PR00153">
    <property type="entry name" value="CSAPPISMRASE"/>
</dbReference>
<keyword evidence="10" id="KW-1185">Reference proteome</keyword>
<dbReference type="SUPFAM" id="SSF50978">
    <property type="entry name" value="WD40 repeat-like"/>
    <property type="match status" value="1"/>
</dbReference>
<dbReference type="AlphaFoldDB" id="A5DNZ6"/>
<dbReference type="Proteomes" id="UP000001997">
    <property type="component" value="Unassembled WGS sequence"/>
</dbReference>
<feature type="compositionally biased region" description="Acidic residues" evidence="7">
    <location>
        <begin position="1"/>
        <end position="14"/>
    </location>
</feature>
<dbReference type="Gene3D" id="2.130.10.10">
    <property type="entry name" value="YVTN repeat-like/Quinoprotein amine dehydrogenase"/>
    <property type="match status" value="1"/>
</dbReference>
<comment type="catalytic activity">
    <reaction evidence="1">
        <text>[protein]-peptidylproline (omega=180) = [protein]-peptidylproline (omega=0)</text>
        <dbReference type="Rhea" id="RHEA:16237"/>
        <dbReference type="Rhea" id="RHEA-COMP:10747"/>
        <dbReference type="Rhea" id="RHEA-COMP:10748"/>
        <dbReference type="ChEBI" id="CHEBI:83833"/>
        <dbReference type="ChEBI" id="CHEBI:83834"/>
        <dbReference type="EC" id="5.2.1.8"/>
    </reaction>
</comment>
<evidence type="ECO:0000256" key="6">
    <source>
        <dbReference type="ARBA" id="ARBA00023235"/>
    </source>
</evidence>
<dbReference type="STRING" id="294746.A5DNZ6"/>
<evidence type="ECO:0000256" key="2">
    <source>
        <dbReference type="ARBA" id="ARBA00013194"/>
    </source>
</evidence>
<dbReference type="eggNOG" id="KOG0882">
    <property type="taxonomic scope" value="Eukaryota"/>
</dbReference>
<dbReference type="RefSeq" id="XP_001483042.2">
    <property type="nucleotide sequence ID" value="XM_001482992.1"/>
</dbReference>
<proteinExistence type="predicted"/>
<keyword evidence="4" id="KW-0677">Repeat</keyword>
<dbReference type="InterPro" id="IPR029000">
    <property type="entry name" value="Cyclophilin-like_dom_sf"/>
</dbReference>
<dbReference type="PANTHER" id="PTHR45625:SF17">
    <property type="entry name" value="PEPTIDYL-PROLYL CIS-TRANS ISOMERASE"/>
    <property type="match status" value="1"/>
</dbReference>
<dbReference type="OMA" id="GMVEYWR"/>
<dbReference type="GO" id="GO:0003755">
    <property type="term" value="F:peptidyl-prolyl cis-trans isomerase activity"/>
    <property type="evidence" value="ECO:0007669"/>
    <property type="project" value="UniProtKB-KW"/>
</dbReference>
<evidence type="ECO:0000256" key="7">
    <source>
        <dbReference type="SAM" id="MobiDB-lite"/>
    </source>
</evidence>
<feature type="compositionally biased region" description="Basic and acidic residues" evidence="7">
    <location>
        <begin position="19"/>
        <end position="44"/>
    </location>
</feature>
<dbReference type="Gene3D" id="2.40.100.10">
    <property type="entry name" value="Cyclophilin-like"/>
    <property type="match status" value="1"/>
</dbReference>
<evidence type="ECO:0000259" key="8">
    <source>
        <dbReference type="PROSITE" id="PS50072"/>
    </source>
</evidence>
<dbReference type="InterPro" id="IPR015943">
    <property type="entry name" value="WD40/YVTN_repeat-like_dom_sf"/>
</dbReference>
<dbReference type="HOGENOM" id="CLU_012062_31_2_1"/>
<dbReference type="PANTHER" id="PTHR45625">
    <property type="entry name" value="PEPTIDYL-PROLYL CIS-TRANS ISOMERASE-RELATED"/>
    <property type="match status" value="1"/>
</dbReference>
<keyword evidence="6" id="KW-0413">Isomerase</keyword>
<dbReference type="EC" id="5.2.1.8" evidence="2"/>
<evidence type="ECO:0000256" key="4">
    <source>
        <dbReference type="ARBA" id="ARBA00022737"/>
    </source>
</evidence>
<dbReference type="GeneID" id="5124793"/>
<keyword evidence="5" id="KW-0697">Rotamase</keyword>
<name>A5DNZ6_PICGU</name>
<dbReference type="FunFam" id="2.40.100.10:FF:000003">
    <property type="entry name" value="Peptidylprolyl isomerase domain and WD repeat-containing 1"/>
    <property type="match status" value="1"/>
</dbReference>
<dbReference type="EMBL" id="CH408160">
    <property type="protein sequence ID" value="EDK40899.2"/>
    <property type="molecule type" value="Genomic_DNA"/>
</dbReference>
<evidence type="ECO:0000313" key="9">
    <source>
        <dbReference type="EMBL" id="EDK40899.2"/>
    </source>
</evidence>
<dbReference type="InterPro" id="IPR001680">
    <property type="entry name" value="WD40_rpt"/>
</dbReference>
<dbReference type="Pfam" id="PF00160">
    <property type="entry name" value="Pro_isomerase"/>
    <property type="match status" value="1"/>
</dbReference>
<dbReference type="KEGG" id="pgu:PGUG_04997"/>
<sequence>MKRDLEDSDSDDEYIGPSLEKHEGEKFHENDEKKNDPVNSDLKRSQKKRRFDTFENIIPSSDRITHSEDQDSPLRVLENYRGNSLVVGAFKNGTVRFWHKNKNQLDLIKSYVAHPGKAVHGLNLSSDGTRAVSIAEGDMVAKIYDLVTMDMIQSVNLGFVPKNICWYGDTTKRKLMVTTLSNEVSRVVSVDPEDDVQVEVKSMHKSRINYLVFNTKFQCFISSDENGIIEVWNENGNIPSSVGFQYKSQTDLFALKKVKSVVSHLAVSPSENYFATISLPDSKLRIFSMKSCKVIQEKNWVSPMLKFDSYSPTIVFGTNTPILAYTGSRGIEFLDIENGAVLKTLGEQDQRLQNIVFDKFVWCWASDMSGLSAEMLTSNNTLLNQKLEKNPVVVASAINTSRLYVFGQTGSKSTEQKSPKKPNPSVTLHTTKGDIKLVLFQDKAPRTVENFLSLCKTRYYNQIIFHRVIKGFMIQTGDPKGDGTGGDSSFRGDFNDEFHPDLSHSQPYMVSMANAGPNTNRSQFFITTVSAPHLDNKHTVFGRVVEGKEVVQAIENAKTDKADKPKTQIAIVSTSIYE</sequence>
<dbReference type="SUPFAM" id="SSF50891">
    <property type="entry name" value="Cyclophilin-like"/>
    <property type="match status" value="1"/>
</dbReference>